<dbReference type="AlphaFoldDB" id="A0AA86NDW8"/>
<keyword evidence="1" id="KW-0472">Membrane</keyword>
<organism evidence="2">
    <name type="scientific">Hexamita inflata</name>
    <dbReference type="NCBI Taxonomy" id="28002"/>
    <lineage>
        <taxon>Eukaryota</taxon>
        <taxon>Metamonada</taxon>
        <taxon>Diplomonadida</taxon>
        <taxon>Hexamitidae</taxon>
        <taxon>Hexamitinae</taxon>
        <taxon>Hexamita</taxon>
    </lineage>
</organism>
<keyword evidence="1" id="KW-0812">Transmembrane</keyword>
<keyword evidence="1" id="KW-1133">Transmembrane helix</keyword>
<evidence type="ECO:0000313" key="3">
    <source>
        <dbReference type="EMBL" id="CAL6071331.1"/>
    </source>
</evidence>
<reference evidence="3 4" key="2">
    <citation type="submission" date="2024-07" db="EMBL/GenBank/DDBJ databases">
        <authorList>
            <person name="Akdeniz Z."/>
        </authorList>
    </citation>
    <scope>NUCLEOTIDE SEQUENCE [LARGE SCALE GENOMIC DNA]</scope>
</reference>
<evidence type="ECO:0000313" key="4">
    <source>
        <dbReference type="Proteomes" id="UP001642409"/>
    </source>
</evidence>
<keyword evidence="4" id="KW-1185">Reference proteome</keyword>
<dbReference type="Proteomes" id="UP001642409">
    <property type="component" value="Unassembled WGS sequence"/>
</dbReference>
<comment type="caution">
    <text evidence="2">The sequence shown here is derived from an EMBL/GenBank/DDBJ whole genome shotgun (WGS) entry which is preliminary data.</text>
</comment>
<dbReference type="EMBL" id="CAXDID020000290">
    <property type="protein sequence ID" value="CAL6071331.1"/>
    <property type="molecule type" value="Genomic_DNA"/>
</dbReference>
<proteinExistence type="predicted"/>
<reference evidence="2" key="1">
    <citation type="submission" date="2023-06" db="EMBL/GenBank/DDBJ databases">
        <authorList>
            <person name="Kurt Z."/>
        </authorList>
    </citation>
    <scope>NUCLEOTIDE SEQUENCE</scope>
</reference>
<accession>A0AA86NDW8</accession>
<gene>
    <name evidence="2" type="ORF">HINF_LOCUS5203</name>
    <name evidence="3" type="ORF">HINF_LOCUS55092</name>
</gene>
<feature type="transmembrane region" description="Helical" evidence="1">
    <location>
        <begin position="253"/>
        <end position="273"/>
    </location>
</feature>
<dbReference type="EMBL" id="CATOUU010000134">
    <property type="protein sequence ID" value="CAI9917558.1"/>
    <property type="molecule type" value="Genomic_DNA"/>
</dbReference>
<evidence type="ECO:0000256" key="1">
    <source>
        <dbReference type="SAM" id="Phobius"/>
    </source>
</evidence>
<feature type="transmembrane region" description="Helical" evidence="1">
    <location>
        <begin position="59"/>
        <end position="87"/>
    </location>
</feature>
<sequence>MTFLIMWAETRIMSYDGSQLSVCEWSFGCGVRTVCVQSKVYIVSLELRCWVFLSEFSQILIRVFIICVFHIMFYIISCNVIMSVFLLEQQQFFLKIFYKTQAGINVGETKLDEIVMLISQDVRAPCAKMSLQQCIRQVYEVRVSQTHVCRWSRFSRCDLVGSYWPSYNSPVNRRQYQQTRFSWQVKTGGIEQTRPKLILVAYSNQQYWPLIGRCIQRTQLLLLLSKLYFSLFFDDSVTIKSSQYFNGYKIYQCYSNILSYISLLIHIQLYYIYVQSIILYNDNIQMFHHGVKILLCTNNQFMIHKYFSFAAPEPLIMHLEDFQEIETIPAITRLIYDLVYERRCIC</sequence>
<protein>
    <submittedName>
        <fullName evidence="3">Hypothetical_protein</fullName>
    </submittedName>
</protein>
<evidence type="ECO:0000313" key="2">
    <source>
        <dbReference type="EMBL" id="CAI9917558.1"/>
    </source>
</evidence>
<name>A0AA86NDW8_9EUKA</name>